<reference evidence="1 2" key="1">
    <citation type="journal article" date="2019" name="Extremophiles">
        <title>Biogeography of thermophiles and predominance of Thermus scotoductus in domestic water heaters.</title>
        <authorList>
            <person name="Wilpiszeski R.L."/>
            <person name="Zhang Z."/>
            <person name="House C.H."/>
        </authorList>
    </citation>
    <scope>NUCLEOTIDE SEQUENCE [LARGE SCALE GENOMIC DNA]</scope>
    <source>
        <strain evidence="1 2">28_S28</strain>
    </source>
</reference>
<accession>A0A430RIP9</accession>
<organism evidence="1 2">
    <name type="scientific">Thermus scotoductus</name>
    <dbReference type="NCBI Taxonomy" id="37636"/>
    <lineage>
        <taxon>Bacteria</taxon>
        <taxon>Thermotogati</taxon>
        <taxon>Deinococcota</taxon>
        <taxon>Deinococci</taxon>
        <taxon>Thermales</taxon>
        <taxon>Thermaceae</taxon>
        <taxon>Thermus</taxon>
    </lineage>
</organism>
<name>A0A430RIP9_THESC</name>
<evidence type="ECO:0000313" key="2">
    <source>
        <dbReference type="Proteomes" id="UP000287439"/>
    </source>
</evidence>
<protein>
    <submittedName>
        <fullName evidence="1">Uncharacterized protein</fullName>
    </submittedName>
</protein>
<dbReference type="AlphaFoldDB" id="A0A430RIP9"/>
<comment type="caution">
    <text evidence="1">The sequence shown here is derived from an EMBL/GenBank/DDBJ whole genome shotgun (WGS) entry which is preliminary data.</text>
</comment>
<proteinExistence type="predicted"/>
<sequence length="92" mass="10013">MAVTRIKFVLDEKYELSGTGLVHETLEELEQMPPDEAIEVLEAHFDEEWMAKAYASGFGEGAKVMVLACEIVEVISGVVPEPDQAALFGEGA</sequence>
<dbReference type="Proteomes" id="UP000287439">
    <property type="component" value="Unassembled WGS sequence"/>
</dbReference>
<evidence type="ECO:0000313" key="1">
    <source>
        <dbReference type="EMBL" id="RTH14276.1"/>
    </source>
</evidence>
<dbReference type="EMBL" id="PELV01000412">
    <property type="protein sequence ID" value="RTH14276.1"/>
    <property type="molecule type" value="Genomic_DNA"/>
</dbReference>
<gene>
    <name evidence="1" type="ORF">CSW41_12515</name>
</gene>